<dbReference type="SUPFAM" id="SSF55486">
    <property type="entry name" value="Metalloproteases ('zincins'), catalytic domain"/>
    <property type="match status" value="1"/>
</dbReference>
<keyword evidence="3" id="KW-1185">Reference proteome</keyword>
<feature type="signal peptide" evidence="1">
    <location>
        <begin position="1"/>
        <end position="18"/>
    </location>
</feature>
<evidence type="ECO:0008006" key="4">
    <source>
        <dbReference type="Google" id="ProtNLM"/>
    </source>
</evidence>
<comment type="caution">
    <text evidence="2">The sequence shown here is derived from an EMBL/GenBank/DDBJ whole genome shotgun (WGS) entry which is preliminary data.</text>
</comment>
<protein>
    <recommendedName>
        <fullName evidence="4">Peptidase M11 gametolysin domain-containing protein</fullName>
    </recommendedName>
</protein>
<dbReference type="Pfam" id="PF13582">
    <property type="entry name" value="Reprolysin_3"/>
    <property type="match status" value="1"/>
</dbReference>
<sequence>MTYFIVVIALLTLNTLAAAPLRVSSNNSRNNYNRKKDPLFEFKSDRSSRALWADDPDYWMSRGVVAPSSFSVTFAKVIFKSGEKTFADLDSKVETARKQFSVSSWGRQSIVSTGVYDINLDKTMEEYQALVSTYDYCNPSPNKAEEDSLNTIYRDVEATLTEEYSVTYNDKDIVVMFLPESYLCSWSGVAMVYGAANNWSYGSEAPTWIRDYAYPTLAHEMSHNMGLGHVGA</sequence>
<dbReference type="AlphaFoldDB" id="A0A9W7F4Y0"/>
<evidence type="ECO:0000313" key="3">
    <source>
        <dbReference type="Proteomes" id="UP001165085"/>
    </source>
</evidence>
<feature type="non-terminal residue" evidence="2">
    <location>
        <position position="232"/>
    </location>
</feature>
<organism evidence="2 3">
    <name type="scientific">Triparma strigata</name>
    <dbReference type="NCBI Taxonomy" id="1606541"/>
    <lineage>
        <taxon>Eukaryota</taxon>
        <taxon>Sar</taxon>
        <taxon>Stramenopiles</taxon>
        <taxon>Ochrophyta</taxon>
        <taxon>Bolidophyceae</taxon>
        <taxon>Parmales</taxon>
        <taxon>Triparmaceae</taxon>
        <taxon>Triparma</taxon>
    </lineage>
</organism>
<dbReference type="EMBL" id="BRXY01000581">
    <property type="protein sequence ID" value="GMI01568.1"/>
    <property type="molecule type" value="Genomic_DNA"/>
</dbReference>
<keyword evidence="1" id="KW-0732">Signal</keyword>
<accession>A0A9W7F4Y0</accession>
<feature type="chain" id="PRO_5040766856" description="Peptidase M11 gametolysin domain-containing protein" evidence="1">
    <location>
        <begin position="19"/>
        <end position="232"/>
    </location>
</feature>
<reference evidence="3" key="1">
    <citation type="journal article" date="2023" name="Commun. Biol.">
        <title>Genome analysis of Parmales, the sister group of diatoms, reveals the evolutionary specialization of diatoms from phago-mixotrophs to photoautotrophs.</title>
        <authorList>
            <person name="Ban H."/>
            <person name="Sato S."/>
            <person name="Yoshikawa S."/>
            <person name="Yamada K."/>
            <person name="Nakamura Y."/>
            <person name="Ichinomiya M."/>
            <person name="Sato N."/>
            <person name="Blanc-Mathieu R."/>
            <person name="Endo H."/>
            <person name="Kuwata A."/>
            <person name="Ogata H."/>
        </authorList>
    </citation>
    <scope>NUCLEOTIDE SEQUENCE [LARGE SCALE GENOMIC DNA]</scope>
    <source>
        <strain evidence="3">NIES 3701</strain>
    </source>
</reference>
<name>A0A9W7F4Y0_9STRA</name>
<dbReference type="Proteomes" id="UP001165085">
    <property type="component" value="Unassembled WGS sequence"/>
</dbReference>
<evidence type="ECO:0000313" key="2">
    <source>
        <dbReference type="EMBL" id="GMI01568.1"/>
    </source>
</evidence>
<gene>
    <name evidence="2" type="ORF">TrST_g13482</name>
</gene>
<proteinExistence type="predicted"/>
<evidence type="ECO:0000256" key="1">
    <source>
        <dbReference type="SAM" id="SignalP"/>
    </source>
</evidence>